<dbReference type="PANTHER" id="PTHR10655:SF63">
    <property type="entry name" value="PHOSPHOLIPASE_CARBOXYLESTERASE_THIOESTERASE DOMAIN-CONTAINING PROTEIN"/>
    <property type="match status" value="1"/>
</dbReference>
<keyword evidence="3" id="KW-1185">Reference proteome</keyword>
<sequence length="274" mass="30220">MAELTTHAIDPIYKPDYSFIILHDHASNGGELLTTVGSLTNNILVQHTRWVFPNASYPIISSDGRQGGLNRLVMAEAHEVGWENVFVGGIGMGAAIGMAMMLRLWTTRPLGGFFGLDAWMPFVDDLSSLATWGTARLDVNAPVRNIDLMSHYTTQPNALIPPQITRISDWLRRLTNDPCYQDASQTSVNTPVLLVHAISDGDNKWAQVMEAMQFLQSLGFQGDLKTLPNGDYAAGHISAKEFLGDFLDEPSWAHELYEGIMDMINAIARDTGRS</sequence>
<dbReference type="OrthoDB" id="2418081at2759"/>
<dbReference type="PANTHER" id="PTHR10655">
    <property type="entry name" value="LYSOPHOSPHOLIPASE-RELATED"/>
    <property type="match status" value="1"/>
</dbReference>
<organism evidence="2 3">
    <name type="scientific">Cylindrodendrum hubeiense</name>
    <dbReference type="NCBI Taxonomy" id="595255"/>
    <lineage>
        <taxon>Eukaryota</taxon>
        <taxon>Fungi</taxon>
        <taxon>Dikarya</taxon>
        <taxon>Ascomycota</taxon>
        <taxon>Pezizomycotina</taxon>
        <taxon>Sordariomycetes</taxon>
        <taxon>Hypocreomycetidae</taxon>
        <taxon>Hypocreales</taxon>
        <taxon>Nectriaceae</taxon>
        <taxon>Cylindrodendrum</taxon>
    </lineage>
</organism>
<feature type="transmembrane region" description="Helical" evidence="1">
    <location>
        <begin position="85"/>
        <end position="105"/>
    </location>
</feature>
<reference evidence="2" key="1">
    <citation type="submission" date="2020-03" db="EMBL/GenBank/DDBJ databases">
        <title>Draft Genome Sequence of Cylindrodendrum hubeiense.</title>
        <authorList>
            <person name="Buettner E."/>
            <person name="Kellner H."/>
        </authorList>
    </citation>
    <scope>NUCLEOTIDE SEQUENCE</scope>
    <source>
        <strain evidence="2">IHI 201604</strain>
    </source>
</reference>
<dbReference type="GO" id="GO:0008474">
    <property type="term" value="F:palmitoyl-(protein) hydrolase activity"/>
    <property type="evidence" value="ECO:0007669"/>
    <property type="project" value="TreeGrafter"/>
</dbReference>
<comment type="caution">
    <text evidence="2">The sequence shown here is derived from an EMBL/GenBank/DDBJ whole genome shotgun (WGS) entry which is preliminary data.</text>
</comment>
<evidence type="ECO:0008006" key="4">
    <source>
        <dbReference type="Google" id="ProtNLM"/>
    </source>
</evidence>
<keyword evidence="1" id="KW-0812">Transmembrane</keyword>
<dbReference type="Gene3D" id="3.40.50.1820">
    <property type="entry name" value="alpha/beta hydrolase"/>
    <property type="match status" value="1"/>
</dbReference>
<name>A0A9P5H4F3_9HYPO</name>
<dbReference type="InterPro" id="IPR029058">
    <property type="entry name" value="AB_hydrolase_fold"/>
</dbReference>
<proteinExistence type="predicted"/>
<evidence type="ECO:0000256" key="1">
    <source>
        <dbReference type="SAM" id="Phobius"/>
    </source>
</evidence>
<gene>
    <name evidence="2" type="ORF">G7Z17_g10689</name>
</gene>
<protein>
    <recommendedName>
        <fullName evidence="4">Phospholipase/carboxylesterase/thioesterase domain-containing protein</fullName>
    </recommendedName>
</protein>
<evidence type="ECO:0000313" key="2">
    <source>
        <dbReference type="EMBL" id="KAF7543499.1"/>
    </source>
</evidence>
<keyword evidence="1" id="KW-0472">Membrane</keyword>
<accession>A0A9P5H4F3</accession>
<dbReference type="SUPFAM" id="SSF53474">
    <property type="entry name" value="alpha/beta-Hydrolases"/>
    <property type="match status" value="1"/>
</dbReference>
<dbReference type="InterPro" id="IPR050565">
    <property type="entry name" value="LYPA1-2/EST-like"/>
</dbReference>
<keyword evidence="1" id="KW-1133">Transmembrane helix</keyword>
<dbReference type="GO" id="GO:0052689">
    <property type="term" value="F:carboxylic ester hydrolase activity"/>
    <property type="evidence" value="ECO:0007669"/>
    <property type="project" value="TreeGrafter"/>
</dbReference>
<dbReference type="GO" id="GO:0005737">
    <property type="term" value="C:cytoplasm"/>
    <property type="evidence" value="ECO:0007669"/>
    <property type="project" value="TreeGrafter"/>
</dbReference>
<dbReference type="EMBL" id="JAANBB010000362">
    <property type="protein sequence ID" value="KAF7543499.1"/>
    <property type="molecule type" value="Genomic_DNA"/>
</dbReference>
<dbReference type="AlphaFoldDB" id="A0A9P5H4F3"/>
<evidence type="ECO:0000313" key="3">
    <source>
        <dbReference type="Proteomes" id="UP000722485"/>
    </source>
</evidence>
<dbReference type="Proteomes" id="UP000722485">
    <property type="component" value="Unassembled WGS sequence"/>
</dbReference>